<keyword evidence="11 14" id="KW-0408">Iron</keyword>
<dbReference type="InterPro" id="IPR001128">
    <property type="entry name" value="Cyt_P450"/>
</dbReference>
<evidence type="ECO:0000256" key="3">
    <source>
        <dbReference type="ARBA" id="ARBA00004174"/>
    </source>
</evidence>
<dbReference type="FunFam" id="1.10.630.10:FF:000238">
    <property type="entry name" value="Cytochrome P450 2A6"/>
    <property type="match status" value="1"/>
</dbReference>
<keyword evidence="9" id="KW-0492">Microsome</keyword>
<name>A0A8D8TY21_9HEMI</name>
<keyword evidence="13" id="KW-0472">Membrane</keyword>
<accession>A0A8D8TY21</accession>
<dbReference type="SUPFAM" id="SSF48264">
    <property type="entry name" value="Cytochrome P450"/>
    <property type="match status" value="1"/>
</dbReference>
<dbReference type="Gene3D" id="1.10.630.10">
    <property type="entry name" value="Cytochrome P450"/>
    <property type="match status" value="1"/>
</dbReference>
<dbReference type="AlphaFoldDB" id="A0A8D8TY21"/>
<dbReference type="GO" id="GO:0020037">
    <property type="term" value="F:heme binding"/>
    <property type="evidence" value="ECO:0007669"/>
    <property type="project" value="InterPro"/>
</dbReference>
<dbReference type="GO" id="GO:0016712">
    <property type="term" value="F:oxidoreductase activity, acting on paired donors, with incorporation or reduction of molecular oxygen, reduced flavin or flavoprotein as one donor, and incorporation of one atom of oxygen"/>
    <property type="evidence" value="ECO:0007669"/>
    <property type="project" value="TreeGrafter"/>
</dbReference>
<dbReference type="PANTHER" id="PTHR24300">
    <property type="entry name" value="CYTOCHROME P450 508A4-RELATED"/>
    <property type="match status" value="1"/>
</dbReference>
<dbReference type="Pfam" id="PF00067">
    <property type="entry name" value="p450"/>
    <property type="match status" value="1"/>
</dbReference>
<proteinExistence type="inferred from homology"/>
<evidence type="ECO:0000313" key="16">
    <source>
        <dbReference type="EMBL" id="CAG6696925.1"/>
    </source>
</evidence>
<dbReference type="PROSITE" id="PS00086">
    <property type="entry name" value="CYTOCHROME_P450"/>
    <property type="match status" value="1"/>
</dbReference>
<dbReference type="EMBL" id="HBUF01330723">
    <property type="protein sequence ID" value="CAG6696925.1"/>
    <property type="molecule type" value="Transcribed_RNA"/>
</dbReference>
<dbReference type="InterPro" id="IPR036396">
    <property type="entry name" value="Cyt_P450_sf"/>
</dbReference>
<evidence type="ECO:0000256" key="2">
    <source>
        <dbReference type="ARBA" id="ARBA00003690"/>
    </source>
</evidence>
<comment type="function">
    <text evidence="2">May be involved in the metabolism of insect hormones and in the breakdown of synthetic insecticides.</text>
</comment>
<comment type="cofactor">
    <cofactor evidence="1 14">
        <name>heme</name>
        <dbReference type="ChEBI" id="CHEBI:30413"/>
    </cofactor>
</comment>
<keyword evidence="7 14" id="KW-0479">Metal-binding</keyword>
<organism evidence="16">
    <name type="scientific">Cacopsylla melanoneura</name>
    <dbReference type="NCBI Taxonomy" id="428564"/>
    <lineage>
        <taxon>Eukaryota</taxon>
        <taxon>Metazoa</taxon>
        <taxon>Ecdysozoa</taxon>
        <taxon>Arthropoda</taxon>
        <taxon>Hexapoda</taxon>
        <taxon>Insecta</taxon>
        <taxon>Pterygota</taxon>
        <taxon>Neoptera</taxon>
        <taxon>Paraneoptera</taxon>
        <taxon>Hemiptera</taxon>
        <taxon>Sternorrhyncha</taxon>
        <taxon>Psylloidea</taxon>
        <taxon>Psyllidae</taxon>
        <taxon>Psyllinae</taxon>
        <taxon>Cacopsylla</taxon>
    </lineage>
</organism>
<keyword evidence="12 15" id="KW-0503">Monooxygenase</keyword>
<dbReference type="PRINTS" id="PR00463">
    <property type="entry name" value="EP450I"/>
</dbReference>
<evidence type="ECO:0000256" key="4">
    <source>
        <dbReference type="ARBA" id="ARBA00004406"/>
    </source>
</evidence>
<dbReference type="GO" id="GO:0005506">
    <property type="term" value="F:iron ion binding"/>
    <property type="evidence" value="ECO:0007669"/>
    <property type="project" value="InterPro"/>
</dbReference>
<evidence type="ECO:0000256" key="9">
    <source>
        <dbReference type="ARBA" id="ARBA00022848"/>
    </source>
</evidence>
<sequence>MFLLMEILGLIIAAILFAVWYSAKPAKFPPGPLSLPIFGNSLSIPLYDIHLTLEDWGRRYGPLIGVMMGRQPGLFVTGAGPVVTALKKEEFQGRPDTKYVRERSFGERLGIFFSDGQQWMDSRKITVRYLREFNKGNKLEELIQREIDEFLQERIVTEKPVKMSGFFHHPVLNILWLFLIGRKFSYSDLEYGHFLTSCEESFRLGVLAGSSPTDSFPVLRTLVAKYRTIHSNVFDFIRDVRAMIQKSIVESKPNLSEHCAEDSRYLVEYYLNEMKHNATQTMSENDLTIICLDFIAATINSVNSIIEFCIMYLILHPDVQDKLHAELDEVLGSRKIHLTNDKHRLPYLQAVINETIRINTIAPMTATHRCTQHTDFLGYRIPKDTLIFVSIWSLLYDPSVFPEPHQFNPDRFISSDTKDKERQTMFLPFGTGKRICPGDQLTKQILLIYLSTLLQSYSVHRVSEDPLPDTRAQAGFVNSPKPFRVILRERN</sequence>
<evidence type="ECO:0000256" key="11">
    <source>
        <dbReference type="ARBA" id="ARBA00023004"/>
    </source>
</evidence>
<dbReference type="PANTHER" id="PTHR24300:SF376">
    <property type="entry name" value="CYTOCHROME P450 15A1"/>
    <property type="match status" value="1"/>
</dbReference>
<keyword evidence="6 14" id="KW-0349">Heme</keyword>
<dbReference type="PRINTS" id="PR00385">
    <property type="entry name" value="P450"/>
</dbReference>
<evidence type="ECO:0000256" key="6">
    <source>
        <dbReference type="ARBA" id="ARBA00022617"/>
    </source>
</evidence>
<evidence type="ECO:0000256" key="1">
    <source>
        <dbReference type="ARBA" id="ARBA00001971"/>
    </source>
</evidence>
<evidence type="ECO:0000256" key="12">
    <source>
        <dbReference type="ARBA" id="ARBA00023033"/>
    </source>
</evidence>
<dbReference type="GO" id="GO:0006805">
    <property type="term" value="P:xenobiotic metabolic process"/>
    <property type="evidence" value="ECO:0007669"/>
    <property type="project" value="TreeGrafter"/>
</dbReference>
<dbReference type="InterPro" id="IPR017972">
    <property type="entry name" value="Cyt_P450_CS"/>
</dbReference>
<dbReference type="InterPro" id="IPR002401">
    <property type="entry name" value="Cyt_P450_E_grp-I"/>
</dbReference>
<comment type="subcellular location">
    <subcellularLocation>
        <location evidence="4">Endoplasmic reticulum membrane</location>
        <topology evidence="4">Peripheral membrane protein</topology>
    </subcellularLocation>
    <subcellularLocation>
        <location evidence="3">Microsome membrane</location>
        <topology evidence="3">Peripheral membrane protein</topology>
    </subcellularLocation>
</comment>
<evidence type="ECO:0000256" key="7">
    <source>
        <dbReference type="ARBA" id="ARBA00022723"/>
    </source>
</evidence>
<evidence type="ECO:0000256" key="13">
    <source>
        <dbReference type="ARBA" id="ARBA00023136"/>
    </source>
</evidence>
<comment type="similarity">
    <text evidence="5 15">Belongs to the cytochrome P450 family.</text>
</comment>
<evidence type="ECO:0000256" key="14">
    <source>
        <dbReference type="PIRSR" id="PIRSR602401-1"/>
    </source>
</evidence>
<dbReference type="GO" id="GO:0005789">
    <property type="term" value="C:endoplasmic reticulum membrane"/>
    <property type="evidence" value="ECO:0007669"/>
    <property type="project" value="UniProtKB-SubCell"/>
</dbReference>
<dbReference type="GO" id="GO:0008395">
    <property type="term" value="F:steroid hydroxylase activity"/>
    <property type="evidence" value="ECO:0007669"/>
    <property type="project" value="TreeGrafter"/>
</dbReference>
<evidence type="ECO:0000256" key="15">
    <source>
        <dbReference type="RuleBase" id="RU000461"/>
    </source>
</evidence>
<dbReference type="InterPro" id="IPR050182">
    <property type="entry name" value="Cytochrome_P450_fam2"/>
</dbReference>
<reference evidence="16" key="1">
    <citation type="submission" date="2021-05" db="EMBL/GenBank/DDBJ databases">
        <authorList>
            <person name="Alioto T."/>
            <person name="Alioto T."/>
            <person name="Gomez Garrido J."/>
        </authorList>
    </citation>
    <scope>NUCLEOTIDE SEQUENCE</scope>
</reference>
<dbReference type="GO" id="GO:0006082">
    <property type="term" value="P:organic acid metabolic process"/>
    <property type="evidence" value="ECO:0007669"/>
    <property type="project" value="TreeGrafter"/>
</dbReference>
<feature type="binding site" description="axial binding residue" evidence="14">
    <location>
        <position position="436"/>
    </location>
    <ligand>
        <name>heme</name>
        <dbReference type="ChEBI" id="CHEBI:30413"/>
    </ligand>
    <ligandPart>
        <name>Fe</name>
        <dbReference type="ChEBI" id="CHEBI:18248"/>
    </ligandPart>
</feature>
<keyword evidence="8" id="KW-0256">Endoplasmic reticulum</keyword>
<protein>
    <submittedName>
        <fullName evidence="16">Methyl farnesoate epoxidase</fullName>
    </submittedName>
</protein>
<evidence type="ECO:0000256" key="5">
    <source>
        <dbReference type="ARBA" id="ARBA00010617"/>
    </source>
</evidence>
<evidence type="ECO:0000256" key="10">
    <source>
        <dbReference type="ARBA" id="ARBA00023002"/>
    </source>
</evidence>
<keyword evidence="10 15" id="KW-0560">Oxidoreductase</keyword>
<evidence type="ECO:0000256" key="8">
    <source>
        <dbReference type="ARBA" id="ARBA00022824"/>
    </source>
</evidence>